<dbReference type="PROSITE" id="PS00194">
    <property type="entry name" value="THIOREDOXIN_1"/>
    <property type="match status" value="1"/>
</dbReference>
<dbReference type="InterPro" id="IPR012336">
    <property type="entry name" value="Thioredoxin-like_fold"/>
</dbReference>
<accession>A0A1B2EG22</accession>
<comment type="function">
    <text evidence="1">May be required for disulfide bond formation in some proteins.</text>
</comment>
<sequence>MNLGLASATIDRHEWLSLREFYFMILSRRVLLAGLALAGTKAPAFAQSAPEPQMIPVELIENALNLPSIVRLGHKHGDVIMVEYFDYNCPWCKRSAQALPDLLKAEPELTYVLVNFAVLSPQSVAATRAALAYLRLYGPERYLPLHLALFKLRGTADGSRALSEAERLGGDTKRMTEIADSAETTQWMKDAFSTGNDLGLVATPSFLIGTEAYIGGMSLEQKREAIARARG</sequence>
<evidence type="ECO:0000256" key="2">
    <source>
        <dbReference type="ARBA" id="ARBA00023284"/>
    </source>
</evidence>
<keyword evidence="2" id="KW-0676">Redox-active center</keyword>
<dbReference type="SUPFAM" id="SSF52833">
    <property type="entry name" value="Thioredoxin-like"/>
    <property type="match status" value="1"/>
</dbReference>
<name>A0A1B2EG22_9HYPH</name>
<dbReference type="InterPro" id="IPR013766">
    <property type="entry name" value="Thioredoxin_domain"/>
</dbReference>
<evidence type="ECO:0000256" key="1">
    <source>
        <dbReference type="ARBA" id="ARBA00003565"/>
    </source>
</evidence>
<feature type="domain" description="Thioredoxin" evidence="3">
    <location>
        <begin position="36"/>
        <end position="231"/>
    </location>
</feature>
<organism evidence="4">
    <name type="scientific">Microvirga ossetica</name>
    <dbReference type="NCBI Taxonomy" id="1882682"/>
    <lineage>
        <taxon>Bacteria</taxon>
        <taxon>Pseudomonadati</taxon>
        <taxon>Pseudomonadota</taxon>
        <taxon>Alphaproteobacteria</taxon>
        <taxon>Hyphomicrobiales</taxon>
        <taxon>Methylobacteriaceae</taxon>
        <taxon>Microvirga</taxon>
    </lineage>
</organism>
<dbReference type="Gene3D" id="3.40.30.10">
    <property type="entry name" value="Glutaredoxin"/>
    <property type="match status" value="1"/>
</dbReference>
<dbReference type="Pfam" id="PF13462">
    <property type="entry name" value="Thioredoxin_4"/>
    <property type="match status" value="1"/>
</dbReference>
<dbReference type="EMBL" id="CP016616">
    <property type="protein sequence ID" value="ANY78926.1"/>
    <property type="molecule type" value="Genomic_DNA"/>
</dbReference>
<dbReference type="PROSITE" id="PS51352">
    <property type="entry name" value="THIOREDOXIN_2"/>
    <property type="match status" value="1"/>
</dbReference>
<dbReference type="InterPro" id="IPR017937">
    <property type="entry name" value="Thioredoxin_CS"/>
</dbReference>
<dbReference type="GO" id="GO:0015036">
    <property type="term" value="F:disulfide oxidoreductase activity"/>
    <property type="evidence" value="ECO:0007669"/>
    <property type="project" value="UniProtKB-ARBA"/>
</dbReference>
<proteinExistence type="predicted"/>
<dbReference type="InterPro" id="IPR036249">
    <property type="entry name" value="Thioredoxin-like_sf"/>
</dbReference>
<dbReference type="KEGG" id="moc:BB934_12490"/>
<evidence type="ECO:0000313" key="4">
    <source>
        <dbReference type="EMBL" id="ANY78926.1"/>
    </source>
</evidence>
<reference evidence="4" key="1">
    <citation type="submission" date="2016-07" db="EMBL/GenBank/DDBJ databases">
        <title>Microvirga ossetica sp. nov. a new species of rhizobia isolated from root nodules of the legume species Vicia alpestris Steven originated from North Ossetia region in the Caucasus.</title>
        <authorList>
            <person name="Safronova V.I."/>
            <person name="Kuznetsova I.G."/>
            <person name="Sazanova A.L."/>
            <person name="Belimov A."/>
            <person name="Andronov E."/>
            <person name="Osledkin Y.S."/>
            <person name="Onishchuk O.P."/>
            <person name="Kurchak O.N."/>
            <person name="Shaposhnikov A.I."/>
            <person name="Willems A."/>
            <person name="Tikhonovich I.A."/>
        </authorList>
    </citation>
    <scope>NUCLEOTIDE SEQUENCE [LARGE SCALE GENOMIC DNA]</scope>
    <source>
        <strain evidence="4">V5/3M</strain>
    </source>
</reference>
<gene>
    <name evidence="4" type="ORF">BB934_12490</name>
</gene>
<evidence type="ECO:0000259" key="3">
    <source>
        <dbReference type="PROSITE" id="PS51352"/>
    </source>
</evidence>
<dbReference type="AlphaFoldDB" id="A0A1B2EG22"/>
<protein>
    <recommendedName>
        <fullName evidence="3">Thioredoxin domain-containing protein</fullName>
    </recommendedName>
</protein>